<sequence>MVDLPRLTYKDMLALRRLRTTFPMQFYQNVTAFFITEMSHYIKDCRVWRIVLMGETRGGKSETASTIAKLYVNVFNQYLRKGQFKQIDVDRFLKMEPLKFNIGHIMGSQSDYIYSMRRQQKEKKLSFGQIWQIDENRENVGGLGTFSETLDLANINNIVAKFMQSELWLTPIKLQQRNAPYGLYVYQKDVVNRVNWCLLYKIEMGVKGTTEYIFMGWVKIPLHHDEEFRKAYNLKKNEWIAHEIEGTVDKRVIERKHAAKKLSEDEMFGEMSKSGKSFALSKDQQLSLLEQYIIDGKTQRWNELEMYRIISEARMLLLQHNQEIQNCTKDLTEEAIRQVEMHEQIEAGDSLIA</sequence>
<protein>
    <submittedName>
        <fullName evidence="1">Uncharacterized protein</fullName>
    </submittedName>
</protein>
<dbReference type="EMBL" id="LAZR01030394">
    <property type="protein sequence ID" value="KKL56738.1"/>
    <property type="molecule type" value="Genomic_DNA"/>
</dbReference>
<accession>A0A0F9D4P9</accession>
<proteinExistence type="predicted"/>
<comment type="caution">
    <text evidence="1">The sequence shown here is derived from an EMBL/GenBank/DDBJ whole genome shotgun (WGS) entry which is preliminary data.</text>
</comment>
<evidence type="ECO:0000313" key="1">
    <source>
        <dbReference type="EMBL" id="KKL56738.1"/>
    </source>
</evidence>
<organism evidence="1">
    <name type="scientific">marine sediment metagenome</name>
    <dbReference type="NCBI Taxonomy" id="412755"/>
    <lineage>
        <taxon>unclassified sequences</taxon>
        <taxon>metagenomes</taxon>
        <taxon>ecological metagenomes</taxon>
    </lineage>
</organism>
<gene>
    <name evidence="1" type="ORF">LCGC14_2242390</name>
</gene>
<dbReference type="AlphaFoldDB" id="A0A0F9D4P9"/>
<reference evidence="1" key="1">
    <citation type="journal article" date="2015" name="Nature">
        <title>Complex archaea that bridge the gap between prokaryotes and eukaryotes.</title>
        <authorList>
            <person name="Spang A."/>
            <person name="Saw J.H."/>
            <person name="Jorgensen S.L."/>
            <person name="Zaremba-Niedzwiedzka K."/>
            <person name="Martijn J."/>
            <person name="Lind A.E."/>
            <person name="van Eijk R."/>
            <person name="Schleper C."/>
            <person name="Guy L."/>
            <person name="Ettema T.J."/>
        </authorList>
    </citation>
    <scope>NUCLEOTIDE SEQUENCE</scope>
</reference>
<name>A0A0F9D4P9_9ZZZZ</name>